<feature type="region of interest" description="Disordered" evidence="1">
    <location>
        <begin position="47"/>
        <end position="69"/>
    </location>
</feature>
<reference evidence="3" key="1">
    <citation type="journal article" date="2019" name="Int. J. Syst. Evol. Microbiol.">
        <title>The Global Catalogue of Microorganisms (GCM) 10K type strain sequencing project: providing services to taxonomists for standard genome sequencing and annotation.</title>
        <authorList>
            <consortium name="The Broad Institute Genomics Platform"/>
            <consortium name="The Broad Institute Genome Sequencing Center for Infectious Disease"/>
            <person name="Wu L."/>
            <person name="Ma J."/>
        </authorList>
    </citation>
    <scope>NUCLEOTIDE SEQUENCE [LARGE SCALE GENOMIC DNA]</scope>
    <source>
        <strain evidence="3">JCM 13584</strain>
    </source>
</reference>
<organism evidence="2 3">
    <name type="scientific">Agromyces allii</name>
    <dbReference type="NCBI Taxonomy" id="393607"/>
    <lineage>
        <taxon>Bacteria</taxon>
        <taxon>Bacillati</taxon>
        <taxon>Actinomycetota</taxon>
        <taxon>Actinomycetes</taxon>
        <taxon>Micrococcales</taxon>
        <taxon>Microbacteriaceae</taxon>
        <taxon>Agromyces</taxon>
    </lineage>
</organism>
<evidence type="ECO:0000313" key="3">
    <source>
        <dbReference type="Proteomes" id="UP001499954"/>
    </source>
</evidence>
<keyword evidence="3" id="KW-1185">Reference proteome</keyword>
<accession>A0ABP5CTF5</accession>
<evidence type="ECO:0000313" key="2">
    <source>
        <dbReference type="EMBL" id="GAA1967369.1"/>
    </source>
</evidence>
<sequence length="246" mass="26405">MSQPDDSAARSVPWYLDIVNGAGAARGLDKDLRDALVEATRDRATSEARWVAEGVDSGEQAPPSPPTVSDLQLDRRHVLRSSDVIVTWEGLTPPSTRATVIGPDGEEQIVPSGNSASVRVLVSGQVMLRLNNEGRITDLLAGEVECFELPAFRIPAGVLPPVPRIGLPRVQIPSRSVAALHVPVPRFTTESVAHVQRQTRDSAPRAVGAAARLMGLLRESLNGGDRSPRGEVRAALLRRQSDSSRL</sequence>
<gene>
    <name evidence="2" type="ORF">GCM10009717_37920</name>
</gene>
<evidence type="ECO:0000256" key="1">
    <source>
        <dbReference type="SAM" id="MobiDB-lite"/>
    </source>
</evidence>
<dbReference type="Proteomes" id="UP001499954">
    <property type="component" value="Unassembled WGS sequence"/>
</dbReference>
<name>A0ABP5CTF5_9MICO</name>
<proteinExistence type="predicted"/>
<comment type="caution">
    <text evidence="2">The sequence shown here is derived from an EMBL/GenBank/DDBJ whole genome shotgun (WGS) entry which is preliminary data.</text>
</comment>
<dbReference type="EMBL" id="BAAAMK010000011">
    <property type="protein sequence ID" value="GAA1967369.1"/>
    <property type="molecule type" value="Genomic_DNA"/>
</dbReference>
<dbReference type="RefSeq" id="WP_157416811.1">
    <property type="nucleotide sequence ID" value="NZ_BAAAMK010000011.1"/>
</dbReference>
<protein>
    <recommendedName>
        <fullName evidence="4">Transcription regulator HTH AraC- type ligand binding domain-containing protein</fullName>
    </recommendedName>
</protein>
<evidence type="ECO:0008006" key="4">
    <source>
        <dbReference type="Google" id="ProtNLM"/>
    </source>
</evidence>